<reference evidence="1" key="2">
    <citation type="journal article" date="2015" name="Fish Shellfish Immunol.">
        <title>Early steps in the European eel (Anguilla anguilla)-Vibrio vulnificus interaction in the gills: Role of the RtxA13 toxin.</title>
        <authorList>
            <person name="Callol A."/>
            <person name="Pajuelo D."/>
            <person name="Ebbesson L."/>
            <person name="Teles M."/>
            <person name="MacKenzie S."/>
            <person name="Amaro C."/>
        </authorList>
    </citation>
    <scope>NUCLEOTIDE SEQUENCE</scope>
</reference>
<proteinExistence type="predicted"/>
<protein>
    <submittedName>
        <fullName evidence="1">Uncharacterized protein</fullName>
    </submittedName>
</protein>
<dbReference type="EMBL" id="GBXM01043926">
    <property type="protein sequence ID" value="JAH64651.1"/>
    <property type="molecule type" value="Transcribed_RNA"/>
</dbReference>
<reference evidence="1" key="1">
    <citation type="submission" date="2014-11" db="EMBL/GenBank/DDBJ databases">
        <authorList>
            <person name="Amaro Gonzalez C."/>
        </authorList>
    </citation>
    <scope>NUCLEOTIDE SEQUENCE</scope>
</reference>
<sequence length="24" mass="2734">MLLMKHICSNRPHHPSIAVLHVSL</sequence>
<dbReference type="AlphaFoldDB" id="A0A0E9UFP7"/>
<name>A0A0E9UFP7_ANGAN</name>
<accession>A0A0E9UFP7</accession>
<evidence type="ECO:0000313" key="1">
    <source>
        <dbReference type="EMBL" id="JAH64651.1"/>
    </source>
</evidence>
<organism evidence="1">
    <name type="scientific">Anguilla anguilla</name>
    <name type="common">European freshwater eel</name>
    <name type="synonym">Muraena anguilla</name>
    <dbReference type="NCBI Taxonomy" id="7936"/>
    <lineage>
        <taxon>Eukaryota</taxon>
        <taxon>Metazoa</taxon>
        <taxon>Chordata</taxon>
        <taxon>Craniata</taxon>
        <taxon>Vertebrata</taxon>
        <taxon>Euteleostomi</taxon>
        <taxon>Actinopterygii</taxon>
        <taxon>Neopterygii</taxon>
        <taxon>Teleostei</taxon>
        <taxon>Anguilliformes</taxon>
        <taxon>Anguillidae</taxon>
        <taxon>Anguilla</taxon>
    </lineage>
</organism>